<evidence type="ECO:0000256" key="5">
    <source>
        <dbReference type="ARBA" id="ARBA00023004"/>
    </source>
</evidence>
<evidence type="ECO:0000259" key="6">
    <source>
        <dbReference type="Pfam" id="PF02668"/>
    </source>
</evidence>
<dbReference type="PANTHER" id="PTHR30468:SF1">
    <property type="entry name" value="ALPHA-KETOGLUTARATE-DEPENDENT SULFONATE DIOXYGENASE"/>
    <property type="match status" value="1"/>
</dbReference>
<comment type="similarity">
    <text evidence="1">Belongs to the TfdA dioxygenase family.</text>
</comment>
<name>A0ABW4P224_9NOCA</name>
<keyword evidence="5" id="KW-0408">Iron</keyword>
<evidence type="ECO:0000256" key="1">
    <source>
        <dbReference type="ARBA" id="ARBA00005896"/>
    </source>
</evidence>
<dbReference type="InterPro" id="IPR042098">
    <property type="entry name" value="TauD-like_sf"/>
</dbReference>
<proteinExistence type="inferred from homology"/>
<dbReference type="RefSeq" id="WP_378484696.1">
    <property type="nucleotide sequence ID" value="NZ_JBHUFB010000009.1"/>
</dbReference>
<accession>A0ABW4P224</accession>
<dbReference type="InterPro" id="IPR003819">
    <property type="entry name" value="TauD/TfdA-like"/>
</dbReference>
<keyword evidence="4" id="KW-0560">Oxidoreductase</keyword>
<dbReference type="Pfam" id="PF02668">
    <property type="entry name" value="TauD"/>
    <property type="match status" value="1"/>
</dbReference>
<comment type="caution">
    <text evidence="7">The sequence shown here is derived from an EMBL/GenBank/DDBJ whole genome shotgun (WGS) entry which is preliminary data.</text>
</comment>
<gene>
    <name evidence="7" type="ORF">ACFSJG_08130</name>
</gene>
<evidence type="ECO:0000313" key="8">
    <source>
        <dbReference type="Proteomes" id="UP001597286"/>
    </source>
</evidence>
<evidence type="ECO:0000256" key="4">
    <source>
        <dbReference type="ARBA" id="ARBA00023002"/>
    </source>
</evidence>
<sequence>MLRQHSVTTPAMAAVGLGPIVSRRSPDSFGPQTYNRITVRAVTPTIGAEITGIDLGSVDEESFAEIGRALLEWKVLFFRDQHITRDEHREFAARFGEIELHPFFRFAQPGQSAKDVSTLARGTGSPGYENNWHNDVTFLETPSRAAVLRAVEIPEVGGDTLWADMGAAYDALTDDVKERLDTAHAEHHWVDTFGSYMQDDVRDGFLASHPPIEHPVIRVIPETGRRVLFVNALFTKRILGVTEEESSALLDGLYRHIQRPEFQVRLRWQPDTIAVWDNRSCQHYATSDYFPARRVMERISVVGERPLGVLS</sequence>
<dbReference type="InterPro" id="IPR051323">
    <property type="entry name" value="AtsK-like"/>
</dbReference>
<protein>
    <submittedName>
        <fullName evidence="7">TauD/TfdA dioxygenase family protein</fullName>
    </submittedName>
</protein>
<dbReference type="PANTHER" id="PTHR30468">
    <property type="entry name" value="ALPHA-KETOGLUTARATE-DEPENDENT SULFONATE DIOXYGENASE"/>
    <property type="match status" value="1"/>
</dbReference>
<dbReference type="Gene3D" id="3.60.130.10">
    <property type="entry name" value="Clavaminate synthase-like"/>
    <property type="match status" value="1"/>
</dbReference>
<dbReference type="EMBL" id="JBHUFB010000009">
    <property type="protein sequence ID" value="MFD1812178.1"/>
    <property type="molecule type" value="Genomic_DNA"/>
</dbReference>
<evidence type="ECO:0000256" key="2">
    <source>
        <dbReference type="ARBA" id="ARBA00022723"/>
    </source>
</evidence>
<dbReference type="GO" id="GO:0051213">
    <property type="term" value="F:dioxygenase activity"/>
    <property type="evidence" value="ECO:0007669"/>
    <property type="project" value="UniProtKB-KW"/>
</dbReference>
<feature type="domain" description="TauD/TfdA-like" evidence="6">
    <location>
        <begin position="39"/>
        <end position="299"/>
    </location>
</feature>
<keyword evidence="8" id="KW-1185">Reference proteome</keyword>
<organism evidence="7 8">
    <name type="scientific">Rhodococcus gannanensis</name>
    <dbReference type="NCBI Taxonomy" id="1960308"/>
    <lineage>
        <taxon>Bacteria</taxon>
        <taxon>Bacillati</taxon>
        <taxon>Actinomycetota</taxon>
        <taxon>Actinomycetes</taxon>
        <taxon>Mycobacteriales</taxon>
        <taxon>Nocardiaceae</taxon>
        <taxon>Rhodococcus</taxon>
    </lineage>
</organism>
<evidence type="ECO:0000256" key="3">
    <source>
        <dbReference type="ARBA" id="ARBA00022964"/>
    </source>
</evidence>
<reference evidence="8" key="1">
    <citation type="journal article" date="2019" name="Int. J. Syst. Evol. Microbiol.">
        <title>The Global Catalogue of Microorganisms (GCM) 10K type strain sequencing project: providing services to taxonomists for standard genome sequencing and annotation.</title>
        <authorList>
            <consortium name="The Broad Institute Genomics Platform"/>
            <consortium name="The Broad Institute Genome Sequencing Center for Infectious Disease"/>
            <person name="Wu L."/>
            <person name="Ma J."/>
        </authorList>
    </citation>
    <scope>NUCLEOTIDE SEQUENCE [LARGE SCALE GENOMIC DNA]</scope>
    <source>
        <strain evidence="8">DT72</strain>
    </source>
</reference>
<dbReference type="Proteomes" id="UP001597286">
    <property type="component" value="Unassembled WGS sequence"/>
</dbReference>
<keyword evidence="3 7" id="KW-0223">Dioxygenase</keyword>
<keyword evidence="2" id="KW-0479">Metal-binding</keyword>
<dbReference type="SUPFAM" id="SSF51197">
    <property type="entry name" value="Clavaminate synthase-like"/>
    <property type="match status" value="1"/>
</dbReference>
<evidence type="ECO:0000313" key="7">
    <source>
        <dbReference type="EMBL" id="MFD1812178.1"/>
    </source>
</evidence>